<sequence>MTSQQPYPPVAPYPAAAPRNGLGTAGFVTGLIGLVFSPIPFIGVIAWPLVIVGLSLSIIGFARANHGGATNKGLALAGIIVSALGLVVCIIWVAAFGKAVSDSANSLPAAPPAVSLGTPAAAAPDKAAASDKHTVVYKVTGTGKASTISYTNDGGTSTSSESNANLPWQKSIELPDGPAFQLVSIIAQGSGSGSIHVSIEVDGKVLKQSDASGYGLATADADIGSLGD</sequence>
<keyword evidence="3" id="KW-1003">Cell membrane</keyword>
<feature type="transmembrane region" description="Helical" evidence="7">
    <location>
        <begin position="45"/>
        <end position="62"/>
    </location>
</feature>
<dbReference type="RefSeq" id="WP_091613947.1">
    <property type="nucleotide sequence ID" value="NZ_FOEF01000002.1"/>
</dbReference>
<protein>
    <submittedName>
        <fullName evidence="8">Membrane protein</fullName>
    </submittedName>
</protein>
<dbReference type="InterPro" id="IPR008693">
    <property type="entry name" value="MmpS"/>
</dbReference>
<evidence type="ECO:0000256" key="1">
    <source>
        <dbReference type="ARBA" id="ARBA00004236"/>
    </source>
</evidence>
<feature type="transmembrane region" description="Helical" evidence="7">
    <location>
        <begin position="74"/>
        <end position="95"/>
    </location>
</feature>
<dbReference type="Pfam" id="PF05423">
    <property type="entry name" value="Mycobact_memb"/>
    <property type="match status" value="1"/>
</dbReference>
<keyword evidence="9" id="KW-1185">Reference proteome</keyword>
<reference evidence="8 9" key="1">
    <citation type="submission" date="2016-10" db="EMBL/GenBank/DDBJ databases">
        <authorList>
            <person name="de Groot N.N."/>
        </authorList>
    </citation>
    <scope>NUCLEOTIDE SEQUENCE [LARGE SCALE GENOMIC DNA]</scope>
    <source>
        <strain evidence="8 9">DSM 44993</strain>
    </source>
</reference>
<evidence type="ECO:0000256" key="5">
    <source>
        <dbReference type="ARBA" id="ARBA00022989"/>
    </source>
</evidence>
<organism evidence="8 9">
    <name type="scientific">Amycolatopsis saalfeldensis</name>
    <dbReference type="NCBI Taxonomy" id="394193"/>
    <lineage>
        <taxon>Bacteria</taxon>
        <taxon>Bacillati</taxon>
        <taxon>Actinomycetota</taxon>
        <taxon>Actinomycetes</taxon>
        <taxon>Pseudonocardiales</taxon>
        <taxon>Pseudonocardiaceae</taxon>
        <taxon>Amycolatopsis</taxon>
    </lineage>
</organism>
<gene>
    <name evidence="8" type="ORF">SAMN04489732_102419</name>
</gene>
<evidence type="ECO:0000256" key="3">
    <source>
        <dbReference type="ARBA" id="ARBA00022475"/>
    </source>
</evidence>
<name>A0A1H8T553_9PSEU</name>
<evidence type="ECO:0000313" key="8">
    <source>
        <dbReference type="EMBL" id="SEO85648.1"/>
    </source>
</evidence>
<keyword evidence="6 7" id="KW-0472">Membrane</keyword>
<dbReference type="InterPro" id="IPR038468">
    <property type="entry name" value="MmpS_C"/>
</dbReference>
<proteinExistence type="inferred from homology"/>
<dbReference type="AlphaFoldDB" id="A0A1H8T553"/>
<evidence type="ECO:0000256" key="6">
    <source>
        <dbReference type="ARBA" id="ARBA00023136"/>
    </source>
</evidence>
<evidence type="ECO:0000256" key="4">
    <source>
        <dbReference type="ARBA" id="ARBA00022692"/>
    </source>
</evidence>
<evidence type="ECO:0000256" key="7">
    <source>
        <dbReference type="SAM" id="Phobius"/>
    </source>
</evidence>
<keyword evidence="5 7" id="KW-1133">Transmembrane helix</keyword>
<evidence type="ECO:0000313" key="9">
    <source>
        <dbReference type="Proteomes" id="UP000198582"/>
    </source>
</evidence>
<accession>A0A1H8T553</accession>
<dbReference type="EMBL" id="FOEF01000002">
    <property type="protein sequence ID" value="SEO85648.1"/>
    <property type="molecule type" value="Genomic_DNA"/>
</dbReference>
<dbReference type="Proteomes" id="UP000198582">
    <property type="component" value="Unassembled WGS sequence"/>
</dbReference>
<comment type="subcellular location">
    <subcellularLocation>
        <location evidence="1">Cell membrane</location>
    </subcellularLocation>
</comment>
<dbReference type="GO" id="GO:0005886">
    <property type="term" value="C:plasma membrane"/>
    <property type="evidence" value="ECO:0007669"/>
    <property type="project" value="UniProtKB-SubCell"/>
</dbReference>
<keyword evidence="4 7" id="KW-0812">Transmembrane</keyword>
<dbReference type="Gene3D" id="2.60.40.2880">
    <property type="entry name" value="MmpS1-5, C-terminal soluble domain"/>
    <property type="match status" value="1"/>
</dbReference>
<evidence type="ECO:0000256" key="2">
    <source>
        <dbReference type="ARBA" id="ARBA00007531"/>
    </source>
</evidence>
<comment type="similarity">
    <text evidence="2">Belongs to the MmpS family.</text>
</comment>
<dbReference type="STRING" id="394193.SAMN04489732_102419"/>